<evidence type="ECO:0000256" key="13">
    <source>
        <dbReference type="SAM" id="MobiDB-lite"/>
    </source>
</evidence>
<feature type="region of interest" description="Disordered" evidence="13">
    <location>
        <begin position="660"/>
        <end position="707"/>
    </location>
</feature>
<gene>
    <name evidence="16" type="ORF">BT63DRAFT_432882</name>
</gene>
<evidence type="ECO:0000256" key="7">
    <source>
        <dbReference type="ARBA" id="ARBA00022982"/>
    </source>
</evidence>
<feature type="transmembrane region" description="Helical" evidence="14">
    <location>
        <begin position="364"/>
        <end position="382"/>
    </location>
</feature>
<dbReference type="GO" id="GO:0005886">
    <property type="term" value="C:plasma membrane"/>
    <property type="evidence" value="ECO:0007669"/>
    <property type="project" value="UniProtKB-SubCell"/>
</dbReference>
<feature type="transmembrane region" description="Helical" evidence="14">
    <location>
        <begin position="71"/>
        <end position="92"/>
    </location>
</feature>
<dbReference type="Proteomes" id="UP000799302">
    <property type="component" value="Unassembled WGS sequence"/>
</dbReference>
<evidence type="ECO:0000256" key="3">
    <source>
        <dbReference type="ARBA" id="ARBA00012668"/>
    </source>
</evidence>
<dbReference type="InterPro" id="IPR017927">
    <property type="entry name" value="FAD-bd_FR_type"/>
</dbReference>
<dbReference type="EMBL" id="MU004235">
    <property type="protein sequence ID" value="KAF2669138.1"/>
    <property type="molecule type" value="Genomic_DNA"/>
</dbReference>
<feature type="domain" description="FAD-binding FR-type" evidence="15">
    <location>
        <begin position="386"/>
        <end position="502"/>
    </location>
</feature>
<dbReference type="Pfam" id="PF08030">
    <property type="entry name" value="NAD_binding_6"/>
    <property type="match status" value="1"/>
</dbReference>
<dbReference type="PROSITE" id="PS51384">
    <property type="entry name" value="FAD_FR"/>
    <property type="match status" value="1"/>
</dbReference>
<feature type="transmembrane region" description="Helical" evidence="14">
    <location>
        <begin position="509"/>
        <end position="526"/>
    </location>
</feature>
<feature type="transmembrane region" description="Helical" evidence="14">
    <location>
        <begin position="332"/>
        <end position="352"/>
    </location>
</feature>
<dbReference type="Pfam" id="PF08022">
    <property type="entry name" value="FAD_binding_8"/>
    <property type="match status" value="1"/>
</dbReference>
<feature type="transmembrane region" description="Helical" evidence="14">
    <location>
        <begin position="151"/>
        <end position="168"/>
    </location>
</feature>
<evidence type="ECO:0000256" key="10">
    <source>
        <dbReference type="ARBA" id="ARBA00023065"/>
    </source>
</evidence>
<dbReference type="CDD" id="cd06186">
    <property type="entry name" value="NOX_Duox_like_FAD_NADP"/>
    <property type="match status" value="1"/>
</dbReference>
<dbReference type="PANTHER" id="PTHR32361">
    <property type="entry name" value="FERRIC/CUPRIC REDUCTASE TRANSMEMBRANE COMPONENT"/>
    <property type="match status" value="1"/>
</dbReference>
<name>A0A6A6UDF1_9PEZI</name>
<comment type="subcellular location">
    <subcellularLocation>
        <location evidence="1">Cell membrane</location>
        <topology evidence="1">Multi-pass membrane protein</topology>
    </subcellularLocation>
</comment>
<protein>
    <recommendedName>
        <fullName evidence="3">ferric-chelate reductase (NADPH)</fullName>
        <ecNumber evidence="3">1.16.1.9</ecNumber>
    </recommendedName>
</protein>
<feature type="transmembrane region" description="Helical" evidence="14">
    <location>
        <begin position="180"/>
        <end position="204"/>
    </location>
</feature>
<dbReference type="InterPro" id="IPR013130">
    <property type="entry name" value="Fe3_Rdtase_TM_dom"/>
</dbReference>
<feature type="transmembrane region" description="Helical" evidence="14">
    <location>
        <begin position="265"/>
        <end position="283"/>
    </location>
</feature>
<evidence type="ECO:0000256" key="14">
    <source>
        <dbReference type="SAM" id="Phobius"/>
    </source>
</evidence>
<reference evidence="16" key="1">
    <citation type="journal article" date="2020" name="Stud. Mycol.">
        <title>101 Dothideomycetes genomes: a test case for predicting lifestyles and emergence of pathogens.</title>
        <authorList>
            <person name="Haridas S."/>
            <person name="Albert R."/>
            <person name="Binder M."/>
            <person name="Bloem J."/>
            <person name="Labutti K."/>
            <person name="Salamov A."/>
            <person name="Andreopoulos B."/>
            <person name="Baker S."/>
            <person name="Barry K."/>
            <person name="Bills G."/>
            <person name="Bluhm B."/>
            <person name="Cannon C."/>
            <person name="Castanera R."/>
            <person name="Culley D."/>
            <person name="Daum C."/>
            <person name="Ezra D."/>
            <person name="Gonzalez J."/>
            <person name="Henrissat B."/>
            <person name="Kuo A."/>
            <person name="Liang C."/>
            <person name="Lipzen A."/>
            <person name="Lutzoni F."/>
            <person name="Magnuson J."/>
            <person name="Mondo S."/>
            <person name="Nolan M."/>
            <person name="Ohm R."/>
            <person name="Pangilinan J."/>
            <person name="Park H.-J."/>
            <person name="Ramirez L."/>
            <person name="Alfaro M."/>
            <person name="Sun H."/>
            <person name="Tritt A."/>
            <person name="Yoshinaga Y."/>
            <person name="Zwiers L.-H."/>
            <person name="Turgeon B."/>
            <person name="Goodwin S."/>
            <person name="Spatafora J."/>
            <person name="Crous P."/>
            <person name="Grigoriev I."/>
        </authorList>
    </citation>
    <scope>NUCLEOTIDE SEQUENCE</scope>
    <source>
        <strain evidence="16">CBS 115976</strain>
    </source>
</reference>
<evidence type="ECO:0000256" key="4">
    <source>
        <dbReference type="ARBA" id="ARBA00022448"/>
    </source>
</evidence>
<feature type="transmembrane region" description="Helical" evidence="14">
    <location>
        <begin position="224"/>
        <end position="244"/>
    </location>
</feature>
<dbReference type="Gene3D" id="3.40.50.80">
    <property type="entry name" value="Nucleotide-binding domain of ferredoxin-NADP reductase (FNR) module"/>
    <property type="match status" value="2"/>
</dbReference>
<comment type="similarity">
    <text evidence="2">Belongs to the ferric reductase (FRE) family.</text>
</comment>
<keyword evidence="10" id="KW-0406">Ion transport</keyword>
<proteinExistence type="inferred from homology"/>
<keyword evidence="9" id="KW-0560">Oxidoreductase</keyword>
<dbReference type="InterPro" id="IPR017938">
    <property type="entry name" value="Riboflavin_synthase-like_b-brl"/>
</dbReference>
<feature type="transmembrane region" description="Helical" evidence="14">
    <location>
        <begin position="303"/>
        <end position="325"/>
    </location>
</feature>
<dbReference type="GO" id="GO:0006879">
    <property type="term" value="P:intracellular iron ion homeostasis"/>
    <property type="evidence" value="ECO:0007669"/>
    <property type="project" value="TreeGrafter"/>
</dbReference>
<dbReference type="GO" id="GO:0006826">
    <property type="term" value="P:iron ion transport"/>
    <property type="evidence" value="ECO:0007669"/>
    <property type="project" value="TreeGrafter"/>
</dbReference>
<dbReference type="Pfam" id="PF01794">
    <property type="entry name" value="Ferric_reduct"/>
    <property type="match status" value="1"/>
</dbReference>
<keyword evidence="7" id="KW-0249">Electron transport</keyword>
<dbReference type="GO" id="GO:0052851">
    <property type="term" value="F:ferric-chelate reductase (NADPH) activity"/>
    <property type="evidence" value="ECO:0007669"/>
    <property type="project" value="UniProtKB-EC"/>
</dbReference>
<keyword evidence="17" id="KW-1185">Reference proteome</keyword>
<dbReference type="InterPro" id="IPR013121">
    <property type="entry name" value="Fe_red_NAD-bd_6"/>
</dbReference>
<dbReference type="InterPro" id="IPR013112">
    <property type="entry name" value="FAD-bd_8"/>
</dbReference>
<dbReference type="EC" id="1.16.1.9" evidence="3"/>
<evidence type="ECO:0000313" key="17">
    <source>
        <dbReference type="Proteomes" id="UP000799302"/>
    </source>
</evidence>
<evidence type="ECO:0000256" key="5">
    <source>
        <dbReference type="ARBA" id="ARBA00022475"/>
    </source>
</evidence>
<dbReference type="OrthoDB" id="167398at2759"/>
<sequence>MEQLQHLTRRGASIALRSVAEPLSLVERSLDTQLHTLIARVNIKTNKTSPAGLIQANTVDPFNKSGKYGLIWVYFGIFFLTTTSFLYFYHAITDRIRTAMHEDEVLTGSLTSSPSTDFEMTALKTDKSTNRFFPRDDVDAESQFTKMPGFWSFRPVLVAVAVFRFVFYRPAPVIRVRKSWAPITLPAFSTVSFALLGVLGSILYCFLPQPLYWQSLAFGSPPLAIRSGMMAVSLMPWIVALAMKANLISWLTGIGHERLNVLHRWGAYLCLLLSLIHAVPFYVQKIWDPAGYAQWTTYFNTQGLYIFGTGIAAFAPLAFLCIHSLPILRRKAYELFVTLHVPVAFVYTGMLFWHCRNFLSSWQYLYATIAIWASSYFARVFFLNWAKPTRVSFLAGEEAWVTMMPENAVRVTVATQVRWKPGQYVYLRMPGVEIFGNHPFTISSLCSDDLPSDMGEEYRDMALVFRPFGGFTKRVMDSALSKGPYHTYRAFVDGPYGGLKRRLESFDKVILIAGGSGITAIVSHILDLIKRMRDGKAITTSIHVIWAMKRPEILEWFKEELRICRESAPPESVKCQFFITAAKRTQPKTFRMTAQTTQDHISTYFRDTINDTFQGIADKRASYMSKRNSAYIRDEADGDFDLEKALREENEDTVTALPKAHLEPANKVPSAPSHVRNFSHPLSSDDGSSSDEEEIAPAPKRQSNGGRDLALDIQTALAASPGAHFDSNAAEDAPQHFTFGFPSTPTEFQKNLMRFAFLPAARQANDGWTTEYGRPDLPYMLRDMADDFGKRTCVFVCGPPSMRIAVSKTVADMQRYVLGSKEVEEIFLHTENYAL</sequence>
<keyword evidence="5" id="KW-1003">Cell membrane</keyword>
<dbReference type="SFLD" id="SFLDS00052">
    <property type="entry name" value="Ferric_Reductase_Domain"/>
    <property type="match status" value="1"/>
</dbReference>
<evidence type="ECO:0000259" key="15">
    <source>
        <dbReference type="PROSITE" id="PS51384"/>
    </source>
</evidence>
<evidence type="ECO:0000256" key="12">
    <source>
        <dbReference type="ARBA" id="ARBA00048483"/>
    </source>
</evidence>
<keyword evidence="4" id="KW-0813">Transport</keyword>
<accession>A0A6A6UDF1</accession>
<dbReference type="SUPFAM" id="SSF52343">
    <property type="entry name" value="Ferredoxin reductase-like, C-terminal NADP-linked domain"/>
    <property type="match status" value="2"/>
</dbReference>
<evidence type="ECO:0000256" key="2">
    <source>
        <dbReference type="ARBA" id="ARBA00006278"/>
    </source>
</evidence>
<dbReference type="GO" id="GO:0015677">
    <property type="term" value="P:copper ion import"/>
    <property type="evidence" value="ECO:0007669"/>
    <property type="project" value="TreeGrafter"/>
</dbReference>
<evidence type="ECO:0000313" key="16">
    <source>
        <dbReference type="EMBL" id="KAF2669138.1"/>
    </source>
</evidence>
<keyword evidence="11 14" id="KW-0472">Membrane</keyword>
<dbReference type="InterPro" id="IPR039261">
    <property type="entry name" value="FNR_nucleotide-bd"/>
</dbReference>
<dbReference type="PANTHER" id="PTHR32361:SF23">
    <property type="entry name" value="FERRIC-CHELATE REDUCTASE"/>
    <property type="match status" value="1"/>
</dbReference>
<dbReference type="SUPFAM" id="SSF63380">
    <property type="entry name" value="Riboflavin synthase domain-like"/>
    <property type="match status" value="1"/>
</dbReference>
<keyword evidence="8 14" id="KW-1133">Transmembrane helix</keyword>
<dbReference type="SFLD" id="SFLDG01168">
    <property type="entry name" value="Ferric_reductase_subgroup_(FRE"/>
    <property type="match status" value="1"/>
</dbReference>
<evidence type="ECO:0000256" key="1">
    <source>
        <dbReference type="ARBA" id="ARBA00004651"/>
    </source>
</evidence>
<evidence type="ECO:0000256" key="11">
    <source>
        <dbReference type="ARBA" id="ARBA00023136"/>
    </source>
</evidence>
<evidence type="ECO:0000256" key="9">
    <source>
        <dbReference type="ARBA" id="ARBA00023002"/>
    </source>
</evidence>
<dbReference type="AlphaFoldDB" id="A0A6A6UDF1"/>
<dbReference type="InterPro" id="IPR051410">
    <property type="entry name" value="Ferric/Cupric_Reductase"/>
</dbReference>
<comment type="catalytic activity">
    <reaction evidence="12">
        <text>2 a Fe(II)-siderophore + NADP(+) + H(+) = 2 a Fe(III)-siderophore + NADPH</text>
        <dbReference type="Rhea" id="RHEA:28795"/>
        <dbReference type="Rhea" id="RHEA-COMP:11342"/>
        <dbReference type="Rhea" id="RHEA-COMP:11344"/>
        <dbReference type="ChEBI" id="CHEBI:15378"/>
        <dbReference type="ChEBI" id="CHEBI:29033"/>
        <dbReference type="ChEBI" id="CHEBI:29034"/>
        <dbReference type="ChEBI" id="CHEBI:57783"/>
        <dbReference type="ChEBI" id="CHEBI:58349"/>
        <dbReference type="EC" id="1.16.1.9"/>
    </reaction>
</comment>
<organism evidence="16 17">
    <name type="scientific">Microthyrium microscopicum</name>
    <dbReference type="NCBI Taxonomy" id="703497"/>
    <lineage>
        <taxon>Eukaryota</taxon>
        <taxon>Fungi</taxon>
        <taxon>Dikarya</taxon>
        <taxon>Ascomycota</taxon>
        <taxon>Pezizomycotina</taxon>
        <taxon>Dothideomycetes</taxon>
        <taxon>Dothideomycetes incertae sedis</taxon>
        <taxon>Microthyriales</taxon>
        <taxon>Microthyriaceae</taxon>
        <taxon>Microthyrium</taxon>
    </lineage>
</organism>
<evidence type="ECO:0000256" key="6">
    <source>
        <dbReference type="ARBA" id="ARBA00022692"/>
    </source>
</evidence>
<evidence type="ECO:0000256" key="8">
    <source>
        <dbReference type="ARBA" id="ARBA00022989"/>
    </source>
</evidence>
<keyword evidence="6 14" id="KW-0812">Transmembrane</keyword>